<dbReference type="Pfam" id="PF05147">
    <property type="entry name" value="LANC_like"/>
    <property type="match status" value="1"/>
</dbReference>
<accession>A0A0M2HEB3</accession>
<feature type="binding site" evidence="1">
    <location>
        <position position="344"/>
    </location>
    <ligand>
        <name>Zn(2+)</name>
        <dbReference type="ChEBI" id="CHEBI:29105"/>
    </ligand>
</feature>
<feature type="binding site" evidence="1">
    <location>
        <position position="291"/>
    </location>
    <ligand>
        <name>Zn(2+)</name>
        <dbReference type="ChEBI" id="CHEBI:29105"/>
    </ligand>
</feature>
<dbReference type="SMART" id="SM01260">
    <property type="entry name" value="LANC_like"/>
    <property type="match status" value="1"/>
</dbReference>
<dbReference type="Gene3D" id="1.50.10.20">
    <property type="match status" value="1"/>
</dbReference>
<dbReference type="RefSeq" id="WP_045296660.1">
    <property type="nucleotide sequence ID" value="NZ_JYJA01000022.1"/>
</dbReference>
<dbReference type="AlphaFoldDB" id="A0A0M2HEB3"/>
<name>A0A0M2HEB3_MICTR</name>
<dbReference type="PATRIC" id="fig|69370.6.peg.501"/>
<keyword evidence="3" id="KW-1185">Reference proteome</keyword>
<sequence length="436" mass="44794">MTAVAPALAASAPAVRSPGELGAAAIALAHRLAADVVVDDRGAPEWIGDEIDLAASADGSVLKTGPVDDGLLTGRAGIALALAAAARHARDESLALLAQATLADVLDRRRAARRGQLGWQSGDLGIAIAAERIADLLGRPDLADGSRRLAARAVAALATADDSWLPGYADLLDGSAGHLLAVLAAALPASAERHRATAAERLVRDLRARAVVDVCGARWPMADGDRAVTGLAHGSSGIGLALLAAHAAGVAGADRALADAAWTWEDAGYGAEDGGWYDLRLDEPAIGLAWCHGAPGIGIAAALRSRIDRDGALESEATYLRALRSVQRARREIPDEAEDDATLCHGRSGIVELHLAGAEAEWSTDAASREEHRRAARYEASVVAAGIDADGSTRFRHGVRGGRSPAVLDGTAGVVLTLLRCAGPSASVAHPPLRLR</sequence>
<dbReference type="SUPFAM" id="SSF158745">
    <property type="entry name" value="LanC-like"/>
    <property type="match status" value="1"/>
</dbReference>
<dbReference type="GO" id="GO:0046872">
    <property type="term" value="F:metal ion binding"/>
    <property type="evidence" value="ECO:0007669"/>
    <property type="project" value="UniProtKB-KW"/>
</dbReference>
<organism evidence="2 3">
    <name type="scientific">Microbacterium trichothecenolyticum</name>
    <name type="common">Aureobacterium trichothecenolyticum</name>
    <dbReference type="NCBI Taxonomy" id="69370"/>
    <lineage>
        <taxon>Bacteria</taxon>
        <taxon>Bacillati</taxon>
        <taxon>Actinomycetota</taxon>
        <taxon>Actinomycetes</taxon>
        <taxon>Micrococcales</taxon>
        <taxon>Microbacteriaceae</taxon>
        <taxon>Microbacterium</taxon>
    </lineage>
</organism>
<gene>
    <name evidence="2" type="ORF">RS82_00477</name>
</gene>
<dbReference type="Proteomes" id="UP000034098">
    <property type="component" value="Unassembled WGS sequence"/>
</dbReference>
<keyword evidence="1" id="KW-0479">Metal-binding</keyword>
<dbReference type="PRINTS" id="PR01955">
    <property type="entry name" value="LANCFRANKIA"/>
</dbReference>
<dbReference type="PRINTS" id="PR01950">
    <property type="entry name" value="LANCSUPER"/>
</dbReference>
<dbReference type="GO" id="GO:0031179">
    <property type="term" value="P:peptide modification"/>
    <property type="evidence" value="ECO:0007669"/>
    <property type="project" value="InterPro"/>
</dbReference>
<keyword evidence="1" id="KW-0862">Zinc</keyword>
<protein>
    <submittedName>
        <fullName evidence="2">Lanthionine synthetase C-like protein</fullName>
    </submittedName>
</protein>
<dbReference type="InterPro" id="IPR007822">
    <property type="entry name" value="LANC-like"/>
</dbReference>
<feature type="binding site" evidence="1">
    <location>
        <position position="345"/>
    </location>
    <ligand>
        <name>Zn(2+)</name>
        <dbReference type="ChEBI" id="CHEBI:29105"/>
    </ligand>
</feature>
<evidence type="ECO:0000256" key="1">
    <source>
        <dbReference type="PIRSR" id="PIRSR607822-1"/>
    </source>
</evidence>
<reference evidence="2 3" key="1">
    <citation type="submission" date="2015-02" db="EMBL/GenBank/DDBJ databases">
        <title>Draft genome sequences of ten Microbacterium spp. with emphasis on heavy metal contaminated environments.</title>
        <authorList>
            <person name="Corretto E."/>
        </authorList>
    </citation>
    <scope>NUCLEOTIDE SEQUENCE [LARGE SCALE GENOMIC DNA]</scope>
    <source>
        <strain evidence="2 3">DSM 8608</strain>
    </source>
</reference>
<proteinExistence type="predicted"/>
<evidence type="ECO:0000313" key="3">
    <source>
        <dbReference type="Proteomes" id="UP000034098"/>
    </source>
</evidence>
<comment type="caution">
    <text evidence="2">The sequence shown here is derived from an EMBL/GenBank/DDBJ whole genome shotgun (WGS) entry which is preliminary data.</text>
</comment>
<evidence type="ECO:0000313" key="2">
    <source>
        <dbReference type="EMBL" id="KJL44970.1"/>
    </source>
</evidence>
<dbReference type="EMBL" id="JYJA01000022">
    <property type="protein sequence ID" value="KJL44970.1"/>
    <property type="molecule type" value="Genomic_DNA"/>
</dbReference>